<feature type="domain" description="NYN" evidence="2">
    <location>
        <begin position="27"/>
        <end position="167"/>
    </location>
</feature>
<gene>
    <name evidence="3" type="ORF">C8A05DRAFT_43980</name>
</gene>
<protein>
    <recommendedName>
        <fullName evidence="2">NYN domain-containing protein</fullName>
    </recommendedName>
</protein>
<keyword evidence="4" id="KW-1185">Reference proteome</keyword>
<comment type="caution">
    <text evidence="3">The sequence shown here is derived from an EMBL/GenBank/DDBJ whole genome shotgun (WGS) entry which is preliminary data.</text>
</comment>
<dbReference type="EMBL" id="MU855496">
    <property type="protein sequence ID" value="KAK3902643.1"/>
    <property type="molecule type" value="Genomic_DNA"/>
</dbReference>
<feature type="region of interest" description="Disordered" evidence="1">
    <location>
        <begin position="325"/>
        <end position="368"/>
    </location>
</feature>
<evidence type="ECO:0000259" key="2">
    <source>
        <dbReference type="Pfam" id="PF01936"/>
    </source>
</evidence>
<dbReference type="GO" id="GO:0004540">
    <property type="term" value="F:RNA nuclease activity"/>
    <property type="evidence" value="ECO:0007669"/>
    <property type="project" value="InterPro"/>
</dbReference>
<dbReference type="InterPro" id="IPR021139">
    <property type="entry name" value="NYN"/>
</dbReference>
<evidence type="ECO:0000256" key="1">
    <source>
        <dbReference type="SAM" id="MobiDB-lite"/>
    </source>
</evidence>
<proteinExistence type="predicted"/>
<organism evidence="3 4">
    <name type="scientific">Staphylotrichum tortipilum</name>
    <dbReference type="NCBI Taxonomy" id="2831512"/>
    <lineage>
        <taxon>Eukaryota</taxon>
        <taxon>Fungi</taxon>
        <taxon>Dikarya</taxon>
        <taxon>Ascomycota</taxon>
        <taxon>Pezizomycotina</taxon>
        <taxon>Sordariomycetes</taxon>
        <taxon>Sordariomycetidae</taxon>
        <taxon>Sordariales</taxon>
        <taxon>Chaetomiaceae</taxon>
        <taxon>Staphylotrichum</taxon>
    </lineage>
</organism>
<dbReference type="Proteomes" id="UP001303889">
    <property type="component" value="Unassembled WGS sequence"/>
</dbReference>
<reference evidence="3" key="2">
    <citation type="submission" date="2023-05" db="EMBL/GenBank/DDBJ databases">
        <authorList>
            <consortium name="Lawrence Berkeley National Laboratory"/>
            <person name="Steindorff A."/>
            <person name="Hensen N."/>
            <person name="Bonometti L."/>
            <person name="Westerberg I."/>
            <person name="Brannstrom I.O."/>
            <person name="Guillou S."/>
            <person name="Cros-Aarteil S."/>
            <person name="Calhoun S."/>
            <person name="Haridas S."/>
            <person name="Kuo A."/>
            <person name="Mondo S."/>
            <person name="Pangilinan J."/>
            <person name="Riley R."/>
            <person name="Labutti K."/>
            <person name="Andreopoulos B."/>
            <person name="Lipzen A."/>
            <person name="Chen C."/>
            <person name="Yanf M."/>
            <person name="Daum C."/>
            <person name="Ng V."/>
            <person name="Clum A."/>
            <person name="Ohm R."/>
            <person name="Martin F."/>
            <person name="Silar P."/>
            <person name="Natvig D."/>
            <person name="Lalanne C."/>
            <person name="Gautier V."/>
            <person name="Ament-Velasquez S.L."/>
            <person name="Kruys A."/>
            <person name="Hutchinson M.I."/>
            <person name="Powell A.J."/>
            <person name="Barry K."/>
            <person name="Miller A.N."/>
            <person name="Grigoriev I.V."/>
            <person name="Debuchy R."/>
            <person name="Gladieux P."/>
            <person name="Thoren M.H."/>
            <person name="Johannesson H."/>
        </authorList>
    </citation>
    <scope>NUCLEOTIDE SEQUENCE</scope>
    <source>
        <strain evidence="3">CBS 103.79</strain>
    </source>
</reference>
<dbReference type="Gene3D" id="3.40.50.1010">
    <property type="entry name" value="5'-nuclease"/>
    <property type="match status" value="1"/>
</dbReference>
<name>A0AAN6RU66_9PEZI</name>
<dbReference type="AlphaFoldDB" id="A0AAN6RU66"/>
<reference evidence="3" key="1">
    <citation type="journal article" date="2023" name="Mol. Phylogenet. Evol.">
        <title>Genome-scale phylogeny and comparative genomics of the fungal order Sordariales.</title>
        <authorList>
            <person name="Hensen N."/>
            <person name="Bonometti L."/>
            <person name="Westerberg I."/>
            <person name="Brannstrom I.O."/>
            <person name="Guillou S."/>
            <person name="Cros-Aarteil S."/>
            <person name="Calhoun S."/>
            <person name="Haridas S."/>
            <person name="Kuo A."/>
            <person name="Mondo S."/>
            <person name="Pangilinan J."/>
            <person name="Riley R."/>
            <person name="LaButti K."/>
            <person name="Andreopoulos B."/>
            <person name="Lipzen A."/>
            <person name="Chen C."/>
            <person name="Yan M."/>
            <person name="Daum C."/>
            <person name="Ng V."/>
            <person name="Clum A."/>
            <person name="Steindorff A."/>
            <person name="Ohm R.A."/>
            <person name="Martin F."/>
            <person name="Silar P."/>
            <person name="Natvig D.O."/>
            <person name="Lalanne C."/>
            <person name="Gautier V."/>
            <person name="Ament-Velasquez S.L."/>
            <person name="Kruys A."/>
            <person name="Hutchinson M.I."/>
            <person name="Powell A.J."/>
            <person name="Barry K."/>
            <person name="Miller A.N."/>
            <person name="Grigoriev I.V."/>
            <person name="Debuchy R."/>
            <person name="Gladieux P."/>
            <person name="Hiltunen Thoren M."/>
            <person name="Johannesson H."/>
        </authorList>
    </citation>
    <scope>NUCLEOTIDE SEQUENCE</scope>
    <source>
        <strain evidence="3">CBS 103.79</strain>
    </source>
</reference>
<feature type="compositionally biased region" description="Basic and acidic residues" evidence="1">
    <location>
        <begin position="336"/>
        <end position="351"/>
    </location>
</feature>
<evidence type="ECO:0000313" key="4">
    <source>
        <dbReference type="Proteomes" id="UP001303889"/>
    </source>
</evidence>
<accession>A0AAN6RU66</accession>
<evidence type="ECO:0000313" key="3">
    <source>
        <dbReference type="EMBL" id="KAK3902643.1"/>
    </source>
</evidence>
<dbReference type="Pfam" id="PF01936">
    <property type="entry name" value="NYN"/>
    <property type="match status" value="1"/>
</dbReference>
<sequence>MSAPQHSHLPGQGVGNIFICIDNSNLWIQGQRTYAEKKGLNVPCDPTWRFDVGRLREILLNNSGLTADEKKFVVKVQLYGSAPPPVETVWTAMAAHDVNVNTFERSSWTGREKQVDTELIADAIEQAYEAFQLKIPTVFIIVSGDRDVRSAVTRITKKRDCQVHLWSWSNGLARVFTQDDKDIAQHLFRVHLLDDYLYEIGFHASEFRADRAMINQQSIVVLDPRPKADKVEEFLQQLRMPVYRYEISPKREGASSRDLAIIPAFDPSITDDDLRRLFIESKGKLESKGLRVLTHLEYTQKYPVRGGAGNALTISNRFRELSMDAEDPGAADDGGDDHHDHDGDPAEKKPNNDPAEEEPTNDDGYTDVNQRLEKQRARMRRNEETAKVRCFWRRYCSHGLRCTFGHTKDEASHFQTYGRRKPKKHQYCTDDKCLRGKNCFFAHGPEEIFCPTCDKTGEHEMVNCPERYPSASKNYN</sequence>
<feature type="compositionally biased region" description="Acidic residues" evidence="1">
    <location>
        <begin position="325"/>
        <end position="335"/>
    </location>
</feature>
<feature type="compositionally biased region" description="Acidic residues" evidence="1">
    <location>
        <begin position="354"/>
        <end position="365"/>
    </location>
</feature>